<dbReference type="EMBL" id="OZ035833">
    <property type="protein sequence ID" value="CAL1572438.1"/>
    <property type="molecule type" value="Genomic_DNA"/>
</dbReference>
<sequence length="189" mass="19836">MPLTQGTGRRAGTGRCKGTGTRPQSQGTGQLARRQDLAAGTGRAPKGPVQLQREQGQLAVDRGPLAGTRRRIQKWNSSAARDKSPAGSKASAKEGHRPAGGNRPPGRDRPHPIEYKARHAGDQAAAGYRPLTETARSKGTGRRCRAQAAAREQGPTARKQAPRQRARPAAGTALANYGTRTAAGTDPLA</sequence>
<feature type="compositionally biased region" description="Basic and acidic residues" evidence="1">
    <location>
        <begin position="105"/>
        <end position="121"/>
    </location>
</feature>
<organism evidence="2 3">
    <name type="scientific">Knipowitschia caucasica</name>
    <name type="common">Caucasian dwarf goby</name>
    <name type="synonym">Pomatoschistus caucasicus</name>
    <dbReference type="NCBI Taxonomy" id="637954"/>
    <lineage>
        <taxon>Eukaryota</taxon>
        <taxon>Metazoa</taxon>
        <taxon>Chordata</taxon>
        <taxon>Craniata</taxon>
        <taxon>Vertebrata</taxon>
        <taxon>Euteleostomi</taxon>
        <taxon>Actinopterygii</taxon>
        <taxon>Neopterygii</taxon>
        <taxon>Teleostei</taxon>
        <taxon>Neoteleostei</taxon>
        <taxon>Acanthomorphata</taxon>
        <taxon>Gobiaria</taxon>
        <taxon>Gobiiformes</taxon>
        <taxon>Gobioidei</taxon>
        <taxon>Gobiidae</taxon>
        <taxon>Gobiinae</taxon>
        <taxon>Knipowitschia</taxon>
    </lineage>
</organism>
<proteinExistence type="predicted"/>
<evidence type="ECO:0000256" key="1">
    <source>
        <dbReference type="SAM" id="MobiDB-lite"/>
    </source>
</evidence>
<feature type="region of interest" description="Disordered" evidence="1">
    <location>
        <begin position="1"/>
        <end position="189"/>
    </location>
</feature>
<evidence type="ECO:0000313" key="2">
    <source>
        <dbReference type="EMBL" id="CAL1572438.1"/>
    </source>
</evidence>
<reference evidence="2 3" key="1">
    <citation type="submission" date="2024-04" db="EMBL/GenBank/DDBJ databases">
        <authorList>
            <person name="Waldvogel A.-M."/>
            <person name="Schoenle A."/>
        </authorList>
    </citation>
    <scope>NUCLEOTIDE SEQUENCE [LARGE SCALE GENOMIC DNA]</scope>
</reference>
<accession>A0AAV2J869</accession>
<name>A0AAV2J869_KNICA</name>
<dbReference type="Proteomes" id="UP001497482">
    <property type="component" value="Chromosome 11"/>
</dbReference>
<protein>
    <submittedName>
        <fullName evidence="2">Uncharacterized protein</fullName>
    </submittedName>
</protein>
<dbReference type="AlphaFoldDB" id="A0AAV2J869"/>
<gene>
    <name evidence="2" type="ORF">KC01_LOCUS4472</name>
</gene>
<evidence type="ECO:0000313" key="3">
    <source>
        <dbReference type="Proteomes" id="UP001497482"/>
    </source>
</evidence>
<keyword evidence="3" id="KW-1185">Reference proteome</keyword>